<evidence type="ECO:0000313" key="2">
    <source>
        <dbReference type="EMBL" id="GFG51935.1"/>
    </source>
</evidence>
<evidence type="ECO:0000313" key="3">
    <source>
        <dbReference type="Proteomes" id="UP000465302"/>
    </source>
</evidence>
<protein>
    <submittedName>
        <fullName evidence="2">Uncharacterized protein</fullName>
    </submittedName>
</protein>
<gene>
    <name evidence="2" type="ORF">MAGR_33760</name>
</gene>
<evidence type="ECO:0000256" key="1">
    <source>
        <dbReference type="SAM" id="MobiDB-lite"/>
    </source>
</evidence>
<organism evidence="2 3">
    <name type="scientific">Mycolicibacterium agri</name>
    <name type="common">Mycobacterium agri</name>
    <dbReference type="NCBI Taxonomy" id="36811"/>
    <lineage>
        <taxon>Bacteria</taxon>
        <taxon>Bacillati</taxon>
        <taxon>Actinomycetota</taxon>
        <taxon>Actinomycetes</taxon>
        <taxon>Mycobacteriales</taxon>
        <taxon>Mycobacteriaceae</taxon>
        <taxon>Mycolicibacterium</taxon>
    </lineage>
</organism>
<name>A0A7I9W2K7_MYCAG</name>
<accession>A0A7I9W2K7</accession>
<dbReference type="AlphaFoldDB" id="A0A7I9W2K7"/>
<dbReference type="Proteomes" id="UP000465302">
    <property type="component" value="Unassembled WGS sequence"/>
</dbReference>
<comment type="caution">
    <text evidence="2">The sequence shown here is derived from an EMBL/GenBank/DDBJ whole genome shotgun (WGS) entry which is preliminary data.</text>
</comment>
<proteinExistence type="predicted"/>
<feature type="region of interest" description="Disordered" evidence="1">
    <location>
        <begin position="59"/>
        <end position="91"/>
    </location>
</feature>
<reference evidence="2 3" key="1">
    <citation type="journal article" date="2019" name="Emerg. Microbes Infect.">
        <title>Comprehensive subspecies identification of 175 nontuberculous mycobacteria species based on 7547 genomic profiles.</title>
        <authorList>
            <person name="Matsumoto Y."/>
            <person name="Kinjo T."/>
            <person name="Motooka D."/>
            <person name="Nabeya D."/>
            <person name="Jung N."/>
            <person name="Uechi K."/>
            <person name="Horii T."/>
            <person name="Iida T."/>
            <person name="Fujita J."/>
            <person name="Nakamura S."/>
        </authorList>
    </citation>
    <scope>NUCLEOTIDE SEQUENCE [LARGE SCALE GENOMIC DNA]</scope>
    <source>
        <strain evidence="2 3">JCM 6377</strain>
    </source>
</reference>
<sequence>MYQPVALVHQERAAPAVDLPRRHPITLLPAPAGRRTVEREASAKKSRDFRSQFTFGAMRSGRHVERGAQRSGPGRKLVETGGDPGFGAPRRAVYPGPVNIGVCASYWRFMQAPGGAAKAQR</sequence>
<dbReference type="EMBL" id="BLKS01000001">
    <property type="protein sequence ID" value="GFG51935.1"/>
    <property type="molecule type" value="Genomic_DNA"/>
</dbReference>